<gene>
    <name evidence="6" type="ORF">PG999_007389</name>
</gene>
<dbReference type="Proteomes" id="UP001392437">
    <property type="component" value="Unassembled WGS sequence"/>
</dbReference>
<dbReference type="PANTHER" id="PTHR42973:SF22">
    <property type="entry name" value="FAD-BINDING PCMH-TYPE DOMAIN-CONTAINING PROTEIN-RELATED"/>
    <property type="match status" value="1"/>
</dbReference>
<dbReference type="EMBL" id="JAQQWP010000006">
    <property type="protein sequence ID" value="KAK8115320.1"/>
    <property type="molecule type" value="Genomic_DNA"/>
</dbReference>
<proteinExistence type="inferred from homology"/>
<dbReference type="InterPro" id="IPR016169">
    <property type="entry name" value="FAD-bd_PCMH_sub2"/>
</dbReference>
<dbReference type="PROSITE" id="PS51387">
    <property type="entry name" value="FAD_PCMH"/>
    <property type="match status" value="1"/>
</dbReference>
<keyword evidence="2" id="KW-0285">Flavoprotein</keyword>
<dbReference type="InterPro" id="IPR050416">
    <property type="entry name" value="FAD-linked_Oxidoreductase"/>
</dbReference>
<evidence type="ECO:0000259" key="5">
    <source>
        <dbReference type="PROSITE" id="PS51387"/>
    </source>
</evidence>
<dbReference type="InterPro" id="IPR006094">
    <property type="entry name" value="Oxid_FAD_bind_N"/>
</dbReference>
<sequence length="462" mass="49010">MSRLIRRSAKADNGTVKCMALSALLGDKVAVPLSGTYNASLASYFAPQQSAASPLCIISPETTDDVSAAIRTITASKDGCHFALRSGGHSTVVGASNIDAGVTFDLRHLDSIQLSPDRHSVRVGAGAPWGAAFAYLVGVGGLAVGGGISYLGPRHGWTCDTVVNFEVVTANGSVVNANRRENPDLRWALCGGGNSFGVVTRVDLQAFAQEGGQLWGGVAYHNISNAEKEISALADFSKPETYDGYSSLIATFAYAGGASTIVNSMVYTKPEKNPAAFRALSEIPSSYDRGWLTAIIVGMNQQSMGHAHNRAHGRSPSGGCAGVEREHRLHRGHRGRNLGPCNGPAPPGFYARHAAENALGLDGRRSKALMVILFSVTWRSPGEDGKVDRALKAWVESTARDVGALGALDPYLYLNYAAAWQQNPISSYGKDSIQRLARIQRDYDPQGVFTKLSPGGVQTTCR</sequence>
<dbReference type="Gene3D" id="3.30.465.10">
    <property type="match status" value="2"/>
</dbReference>
<evidence type="ECO:0000256" key="1">
    <source>
        <dbReference type="ARBA" id="ARBA00005466"/>
    </source>
</evidence>
<dbReference type="Gene3D" id="3.40.462.20">
    <property type="match status" value="1"/>
</dbReference>
<keyword evidence="3" id="KW-0274">FAD</keyword>
<evidence type="ECO:0000256" key="4">
    <source>
        <dbReference type="ARBA" id="ARBA00023002"/>
    </source>
</evidence>
<reference evidence="6 7" key="1">
    <citation type="submission" date="2023-01" db="EMBL/GenBank/DDBJ databases">
        <title>Analysis of 21 Apiospora genomes using comparative genomics revels a genus with tremendous synthesis potential of carbohydrate active enzymes and secondary metabolites.</title>
        <authorList>
            <person name="Sorensen T."/>
        </authorList>
    </citation>
    <scope>NUCLEOTIDE SEQUENCE [LARGE SCALE GENOMIC DNA]</scope>
    <source>
        <strain evidence="6 7">CBS 117206</strain>
    </source>
</reference>
<dbReference type="SUPFAM" id="SSF56176">
    <property type="entry name" value="FAD-binding/transporter-associated domain-like"/>
    <property type="match status" value="1"/>
</dbReference>
<evidence type="ECO:0000256" key="3">
    <source>
        <dbReference type="ARBA" id="ARBA00022827"/>
    </source>
</evidence>
<dbReference type="InterPro" id="IPR016166">
    <property type="entry name" value="FAD-bd_PCMH"/>
</dbReference>
<comment type="similarity">
    <text evidence="1">Belongs to the oxygen-dependent FAD-linked oxidoreductase family.</text>
</comment>
<dbReference type="PANTHER" id="PTHR42973">
    <property type="entry name" value="BINDING OXIDOREDUCTASE, PUTATIVE (AFU_ORTHOLOGUE AFUA_1G17690)-RELATED"/>
    <property type="match status" value="1"/>
</dbReference>
<keyword evidence="7" id="KW-1185">Reference proteome</keyword>
<feature type="domain" description="FAD-binding PCMH-type" evidence="5">
    <location>
        <begin position="50"/>
        <end position="209"/>
    </location>
</feature>
<evidence type="ECO:0000313" key="6">
    <source>
        <dbReference type="EMBL" id="KAK8115320.1"/>
    </source>
</evidence>
<dbReference type="GO" id="GO:0071949">
    <property type="term" value="F:FAD binding"/>
    <property type="evidence" value="ECO:0007669"/>
    <property type="project" value="InterPro"/>
</dbReference>
<evidence type="ECO:0000256" key="2">
    <source>
        <dbReference type="ARBA" id="ARBA00022630"/>
    </source>
</evidence>
<name>A0AAW0QY84_9PEZI</name>
<dbReference type="AlphaFoldDB" id="A0AAW0QY84"/>
<comment type="caution">
    <text evidence="6">The sequence shown here is derived from an EMBL/GenBank/DDBJ whole genome shotgun (WGS) entry which is preliminary data.</text>
</comment>
<dbReference type="InterPro" id="IPR036318">
    <property type="entry name" value="FAD-bd_PCMH-like_sf"/>
</dbReference>
<dbReference type="GO" id="GO:0016491">
    <property type="term" value="F:oxidoreductase activity"/>
    <property type="evidence" value="ECO:0007669"/>
    <property type="project" value="UniProtKB-KW"/>
</dbReference>
<protein>
    <submittedName>
        <fullName evidence="6">Oxidoreductase- FAD-binding</fullName>
    </submittedName>
</protein>
<dbReference type="Pfam" id="PF01565">
    <property type="entry name" value="FAD_binding_4"/>
    <property type="match status" value="1"/>
</dbReference>
<keyword evidence="4" id="KW-0560">Oxidoreductase</keyword>
<accession>A0AAW0QY84</accession>
<evidence type="ECO:0000313" key="7">
    <source>
        <dbReference type="Proteomes" id="UP001392437"/>
    </source>
</evidence>
<organism evidence="6 7">
    <name type="scientific">Apiospora kogelbergensis</name>
    <dbReference type="NCBI Taxonomy" id="1337665"/>
    <lineage>
        <taxon>Eukaryota</taxon>
        <taxon>Fungi</taxon>
        <taxon>Dikarya</taxon>
        <taxon>Ascomycota</taxon>
        <taxon>Pezizomycotina</taxon>
        <taxon>Sordariomycetes</taxon>
        <taxon>Xylariomycetidae</taxon>
        <taxon>Amphisphaeriales</taxon>
        <taxon>Apiosporaceae</taxon>
        <taxon>Apiospora</taxon>
    </lineage>
</organism>